<proteinExistence type="predicted"/>
<evidence type="ECO:0000313" key="2">
    <source>
        <dbReference type="EMBL" id="CRH06048.1"/>
    </source>
</evidence>
<accession>A0A1S7LHN1</accession>
<evidence type="ECO:0008006" key="3">
    <source>
        <dbReference type="Google" id="ProtNLM"/>
    </source>
</evidence>
<name>A0A1S7LHN1_MAGMO</name>
<feature type="compositionally biased region" description="Basic and acidic residues" evidence="1">
    <location>
        <begin position="28"/>
        <end position="45"/>
    </location>
</feature>
<organism evidence="2">
    <name type="scientific">Magnetococcus massalia (strain MO-1)</name>
    <dbReference type="NCBI Taxonomy" id="451514"/>
    <lineage>
        <taxon>Bacteria</taxon>
        <taxon>Pseudomonadati</taxon>
        <taxon>Pseudomonadota</taxon>
        <taxon>Magnetococcia</taxon>
        <taxon>Magnetococcales</taxon>
        <taxon>Magnetococcaceae</taxon>
        <taxon>Magnetococcus</taxon>
    </lineage>
</organism>
<gene>
    <name evidence="2" type="ORF">MAGMO_1872</name>
</gene>
<reference evidence="2" key="1">
    <citation type="submission" date="2015-04" db="EMBL/GenBank/DDBJ databases">
        <authorList>
            <person name="Syromyatnikov M.Y."/>
            <person name="Popov V.N."/>
        </authorList>
    </citation>
    <scope>NUCLEOTIDE SEQUENCE</scope>
    <source>
        <strain evidence="2">MO-1</strain>
    </source>
</reference>
<evidence type="ECO:0000256" key="1">
    <source>
        <dbReference type="SAM" id="MobiDB-lite"/>
    </source>
</evidence>
<dbReference type="AlphaFoldDB" id="A0A1S7LHN1"/>
<protein>
    <recommendedName>
        <fullName evidence="3">Bacteriophage-related protein</fullName>
    </recommendedName>
</protein>
<feature type="region of interest" description="Disordered" evidence="1">
    <location>
        <begin position="1"/>
        <end position="102"/>
    </location>
</feature>
<dbReference type="EMBL" id="LO017727">
    <property type="protein sequence ID" value="CRH06048.1"/>
    <property type="molecule type" value="Genomic_DNA"/>
</dbReference>
<sequence length="187" mass="20677">MGVSIREYARRRGVSDAAVRKAIKAGRITKEPDGTVDPVKADAAWERNTNPAQQREASVNRGANLSANQGANPGYAPPANPPQRFAPQTPPSPPLKQGAPDYQTSRAIREAYSARLVKLDFEERSEQLVSSDEVKVAAFNLARRVRDRLFTIPHRLSSVLASENDAGVIEERLDQELRKALEELKHE</sequence>
<feature type="compositionally biased region" description="Polar residues" evidence="1">
    <location>
        <begin position="47"/>
        <end position="66"/>
    </location>
</feature>